<dbReference type="PROSITE" id="PS51169">
    <property type="entry name" value="CHORISMATE_MUT_3"/>
    <property type="match status" value="1"/>
</dbReference>
<dbReference type="GO" id="GO:0004106">
    <property type="term" value="F:chorismate mutase activity"/>
    <property type="evidence" value="ECO:0007669"/>
    <property type="project" value="UniProtKB-EC"/>
</dbReference>
<dbReference type="InterPro" id="IPR036263">
    <property type="entry name" value="Chorismate_II_sf"/>
</dbReference>
<dbReference type="Pfam" id="PF01817">
    <property type="entry name" value="CM_2"/>
    <property type="match status" value="1"/>
</dbReference>
<dbReference type="PANTHER" id="PTHR21145:SF12">
    <property type="entry name" value="CHORISMATE MUTASE"/>
    <property type="match status" value="1"/>
</dbReference>
<dbReference type="GO" id="GO:0009094">
    <property type="term" value="P:L-phenylalanine biosynthetic process"/>
    <property type="evidence" value="ECO:0007669"/>
    <property type="project" value="UniProtKB-KW"/>
</dbReference>
<dbReference type="EMBL" id="SGPL01000052">
    <property type="protein sequence ID" value="THH19201.1"/>
    <property type="molecule type" value="Genomic_DNA"/>
</dbReference>
<evidence type="ECO:0000256" key="8">
    <source>
        <dbReference type="ARBA" id="ARBA00023141"/>
    </source>
</evidence>
<gene>
    <name evidence="14" type="ORF">EW146_g1915</name>
</gene>
<dbReference type="GO" id="GO:0006571">
    <property type="term" value="P:tyrosine biosynthetic process"/>
    <property type="evidence" value="ECO:0007669"/>
    <property type="project" value="UniProtKB-KW"/>
</dbReference>
<evidence type="ECO:0000256" key="11">
    <source>
        <dbReference type="ARBA" id="ARBA00023979"/>
    </source>
</evidence>
<dbReference type="GO" id="GO:0005737">
    <property type="term" value="C:cytoplasm"/>
    <property type="evidence" value="ECO:0007669"/>
    <property type="project" value="UniProtKB-SubCell"/>
</dbReference>
<evidence type="ECO:0000313" key="15">
    <source>
        <dbReference type="Proteomes" id="UP000310158"/>
    </source>
</evidence>
<keyword evidence="10" id="KW-0413">Isomerase</keyword>
<evidence type="ECO:0000256" key="2">
    <source>
        <dbReference type="ARBA" id="ARBA00004817"/>
    </source>
</evidence>
<evidence type="ECO:0000313" key="14">
    <source>
        <dbReference type="EMBL" id="THH19201.1"/>
    </source>
</evidence>
<comment type="pathway">
    <text evidence="2">Metabolic intermediate biosynthesis; prephenate biosynthesis; prephenate from chorismate: step 1/1.</text>
</comment>
<comment type="subcellular location">
    <subcellularLocation>
        <location evidence="1">Cytoplasm</location>
    </subcellularLocation>
</comment>
<evidence type="ECO:0000259" key="13">
    <source>
        <dbReference type="Pfam" id="PF01817"/>
    </source>
</evidence>
<protein>
    <recommendedName>
        <fullName evidence="4">Chorismate mutase</fullName>
        <ecNumber evidence="3">5.4.99.5</ecNumber>
    </recommendedName>
</protein>
<dbReference type="AlphaFoldDB" id="A0A4S4M4K3"/>
<dbReference type="Gene3D" id="1.10.590.10">
    <property type="entry name" value="Chorismate mutase, AroQ class superfamily, eukaryotic"/>
    <property type="match status" value="1"/>
</dbReference>
<keyword evidence="9" id="KW-0584">Phenylalanine biosynthesis</keyword>
<accession>A0A4S4M4K3</accession>
<proteinExistence type="predicted"/>
<keyword evidence="6" id="KW-0827">Tyrosine biosynthesis</keyword>
<keyword evidence="7" id="KW-0028">Amino-acid biosynthesis</keyword>
<comment type="catalytic activity">
    <reaction evidence="11">
        <text>chorismate = prephenate</text>
        <dbReference type="Rhea" id="RHEA:13897"/>
        <dbReference type="ChEBI" id="CHEBI:29748"/>
        <dbReference type="ChEBI" id="CHEBI:29934"/>
        <dbReference type="EC" id="5.4.99.5"/>
    </reaction>
    <physiologicalReaction direction="left-to-right" evidence="11">
        <dbReference type="Rhea" id="RHEA:13898"/>
    </physiologicalReaction>
</comment>
<evidence type="ECO:0000256" key="7">
    <source>
        <dbReference type="ARBA" id="ARBA00022605"/>
    </source>
</evidence>
<evidence type="ECO:0000256" key="6">
    <source>
        <dbReference type="ARBA" id="ARBA00022498"/>
    </source>
</evidence>
<name>A0A4S4M4K3_9AGAM</name>
<organism evidence="14 15">
    <name type="scientific">Bondarzewia mesenterica</name>
    <dbReference type="NCBI Taxonomy" id="1095465"/>
    <lineage>
        <taxon>Eukaryota</taxon>
        <taxon>Fungi</taxon>
        <taxon>Dikarya</taxon>
        <taxon>Basidiomycota</taxon>
        <taxon>Agaricomycotina</taxon>
        <taxon>Agaricomycetes</taxon>
        <taxon>Russulales</taxon>
        <taxon>Bondarzewiaceae</taxon>
        <taxon>Bondarzewia</taxon>
    </lineage>
</organism>
<evidence type="ECO:0000256" key="9">
    <source>
        <dbReference type="ARBA" id="ARBA00023222"/>
    </source>
</evidence>
<keyword evidence="15" id="KW-1185">Reference proteome</keyword>
<dbReference type="PANTHER" id="PTHR21145">
    <property type="entry name" value="CHORISMATE MUTASE"/>
    <property type="match status" value="1"/>
</dbReference>
<comment type="caution">
    <text evidence="14">The sequence shown here is derived from an EMBL/GenBank/DDBJ whole genome shotgun (WGS) entry which is preliminary data.</text>
</comment>
<dbReference type="InterPro" id="IPR037039">
    <property type="entry name" value="CM_AroQ_sf_eucaryotic"/>
</dbReference>
<feature type="region of interest" description="Disordered" evidence="12">
    <location>
        <begin position="302"/>
        <end position="321"/>
    </location>
</feature>
<sequence>MGRSPSVLSDSTNKRLSLELLSSFPGGSKMQANYMISENPLSLDRIRSILTRLEDTIIFSLIERAQFAHNPKIYELGAFREQLGGDSWLVWFLHETECFHAKARRYTSPDEYPFTTNLPAPILPSLKYPKILYPNDVNANASILSFYTRYIVPRITRSATLALAKMKRAKGITGDEEYEDDGNYGSAATIDIEVLQAISKRVHYGKFVSESKFIEDPAAFIPHIQTRNQDALAGLITKPEVEHKLLQRLRKKASLYAQDFASDGEPQPLCNGTNGKIDVEGVVELYENYIIPLTKEVEVSSSTGHTLIPDESTLTEPMTCSSEGRSSTCYSDWTTCPRRRSTSWRNRDAQSAFWAFIHTPLPSLRTRPRGVLELPTANYVTRDRLNYSTYTVGRSVISLIHGMHV</sequence>
<dbReference type="GO" id="GO:0046417">
    <property type="term" value="P:chorismate metabolic process"/>
    <property type="evidence" value="ECO:0007669"/>
    <property type="project" value="InterPro"/>
</dbReference>
<evidence type="ECO:0000256" key="1">
    <source>
        <dbReference type="ARBA" id="ARBA00004496"/>
    </source>
</evidence>
<dbReference type="SUPFAM" id="SSF48600">
    <property type="entry name" value="Chorismate mutase II"/>
    <property type="match status" value="1"/>
</dbReference>
<keyword evidence="5" id="KW-0963">Cytoplasm</keyword>
<dbReference type="NCBIfam" id="TIGR01802">
    <property type="entry name" value="CM_pl-yst"/>
    <property type="match status" value="1"/>
</dbReference>
<evidence type="ECO:0000256" key="4">
    <source>
        <dbReference type="ARBA" id="ARBA00020296"/>
    </source>
</evidence>
<evidence type="ECO:0000256" key="12">
    <source>
        <dbReference type="SAM" id="MobiDB-lite"/>
    </source>
</evidence>
<dbReference type="InterPro" id="IPR008238">
    <property type="entry name" value="Chorismate_mutase_AroQ_euk"/>
</dbReference>
<feature type="domain" description="Chorismate mutase" evidence="13">
    <location>
        <begin position="185"/>
        <end position="298"/>
    </location>
</feature>
<dbReference type="EC" id="5.4.99.5" evidence="3"/>
<reference evidence="14 15" key="1">
    <citation type="submission" date="2019-02" db="EMBL/GenBank/DDBJ databases">
        <title>Genome sequencing of the rare red list fungi Bondarzewia mesenterica.</title>
        <authorList>
            <person name="Buettner E."/>
            <person name="Kellner H."/>
        </authorList>
    </citation>
    <scope>NUCLEOTIDE SEQUENCE [LARGE SCALE GENOMIC DNA]</scope>
    <source>
        <strain evidence="14 15">DSM 108281</strain>
    </source>
</reference>
<evidence type="ECO:0000256" key="3">
    <source>
        <dbReference type="ARBA" id="ARBA00012404"/>
    </source>
</evidence>
<evidence type="ECO:0000256" key="10">
    <source>
        <dbReference type="ARBA" id="ARBA00023235"/>
    </source>
</evidence>
<evidence type="ECO:0000256" key="5">
    <source>
        <dbReference type="ARBA" id="ARBA00022490"/>
    </source>
</evidence>
<dbReference type="OrthoDB" id="191918at2759"/>
<dbReference type="Proteomes" id="UP000310158">
    <property type="component" value="Unassembled WGS sequence"/>
</dbReference>
<feature type="compositionally biased region" description="Polar residues" evidence="12">
    <location>
        <begin position="312"/>
        <end position="321"/>
    </location>
</feature>
<dbReference type="UniPathway" id="UPA00120">
    <property type="reaction ID" value="UER00203"/>
</dbReference>
<keyword evidence="8" id="KW-0057">Aromatic amino acid biosynthesis</keyword>
<dbReference type="InterPro" id="IPR002701">
    <property type="entry name" value="CM_II_prokaryot"/>
</dbReference>